<keyword evidence="2" id="KW-1185">Reference proteome</keyword>
<name>A0A8S8XI89_9PROT</name>
<protein>
    <submittedName>
        <fullName evidence="1">Uncharacterized protein</fullName>
    </submittedName>
</protein>
<dbReference type="EMBL" id="BOPV01000001">
    <property type="protein sequence ID" value="GIL41317.1"/>
    <property type="molecule type" value="Genomic_DNA"/>
</dbReference>
<dbReference type="Proteomes" id="UP000681075">
    <property type="component" value="Unassembled WGS sequence"/>
</dbReference>
<dbReference type="AlphaFoldDB" id="A0A8S8XI89"/>
<proteinExistence type="predicted"/>
<accession>A0A8S8XI89</accession>
<dbReference type="RefSeq" id="WP_420245697.1">
    <property type="nucleotide sequence ID" value="NZ_BOPV01000001.1"/>
</dbReference>
<reference evidence="1" key="1">
    <citation type="submission" date="2021-02" db="EMBL/GenBank/DDBJ databases">
        <title>Genome sequence of Rhodospirillales sp. strain TMPK1 isolated from soil.</title>
        <authorList>
            <person name="Nakai R."/>
            <person name="Kusada H."/>
            <person name="Tamaki H."/>
        </authorList>
    </citation>
    <scope>NUCLEOTIDE SEQUENCE</scope>
    <source>
        <strain evidence="1">TMPK1</strain>
    </source>
</reference>
<sequence length="366" mass="41185">MLAAGSSRVLDCCTVAQAIAAIEPGTETPGPLLFQTPALNTAVLIKALPPDHRFVDSRGQPRTRVGTKIYVPFDGRRLADGGQTTFFGTKQFQSAMAGLIDLDQAAKRAAFESDCAKLVMLDKLPSLAPFLLRDRLELSKIEVDRRYYQLPEDEWKLICSFIRAEFARIVDAILPDQRKANQEKFDRLLDKLWALSDVAGLEELADAFQIPRSDCLDTFYAWKGVIYFKFEFARAWPTMQPCFEWLKANAELPQIADPKARQGMQAVLRDVYGRLALAVKDVRERVKNYENSFEALFGDKGDPRPFLAFLKDAQEQFTVIGLSLARAQHMVEVWNTRSSSYPGRRMPGGAIRDLLAALVDLSRDEN</sequence>
<gene>
    <name evidence="1" type="ORF">TMPK1_35540</name>
</gene>
<organism evidence="1 2">
    <name type="scientific">Roseiterribacter gracilis</name>
    <dbReference type="NCBI Taxonomy" id="2812848"/>
    <lineage>
        <taxon>Bacteria</taxon>
        <taxon>Pseudomonadati</taxon>
        <taxon>Pseudomonadota</taxon>
        <taxon>Alphaproteobacteria</taxon>
        <taxon>Rhodospirillales</taxon>
        <taxon>Roseiterribacteraceae</taxon>
        <taxon>Roseiterribacter</taxon>
    </lineage>
</organism>
<evidence type="ECO:0000313" key="1">
    <source>
        <dbReference type="EMBL" id="GIL41317.1"/>
    </source>
</evidence>
<comment type="caution">
    <text evidence="1">The sequence shown here is derived from an EMBL/GenBank/DDBJ whole genome shotgun (WGS) entry which is preliminary data.</text>
</comment>
<evidence type="ECO:0000313" key="2">
    <source>
        <dbReference type="Proteomes" id="UP000681075"/>
    </source>
</evidence>